<keyword evidence="7" id="KW-0456">Lyase</keyword>
<comment type="pathway">
    <text evidence="2">Amino-acid biosynthesis; L-cysteine biosynthesis; L-cysteine from L-homocysteine and L-serine: step 1/2.</text>
</comment>
<keyword evidence="14" id="KW-1185">Reference proteome</keyword>
<dbReference type="FunFam" id="3.40.50.1100:FF:000003">
    <property type="entry name" value="Cystathionine beta-synthase"/>
    <property type="match status" value="1"/>
</dbReference>
<dbReference type="UniPathway" id="UPA00136">
    <property type="reaction ID" value="UER00201"/>
</dbReference>
<dbReference type="EC" id="4.2.1.22" evidence="4 10"/>
<dbReference type="NCBIfam" id="TIGR01137">
    <property type="entry name" value="cysta_beta"/>
    <property type="match status" value="1"/>
</dbReference>
<keyword evidence="6 11" id="KW-0129">CBS domain</keyword>
<sequence length="492" mass="52518">MSAPLDVSDRSLYSRTVGIDHDPLAGPRRHVDERGREVAPDLLALMGDTPLVRLDRLSKDVGPTLLAKLEMLNPGGSVKDRIGIAMIEAAEAAGVLHPGGTIVEPTSGNTGVGLAIASARKGYRCVFVVPDKVSTDKISLMRAYGAEVVVCPTSVEPDDPRSYYSVSDRLAAQPNAFKPNQYFNQANPQTHVFSTGPELWRQTNGLIDAFVCGVGTGGTATGVGRYLKDRNASVQIVGADPEGSLYSGDEVHTYLVEGIGEDFWPQTFDPAIVDHWYRVSDRDSFLTARRCAREEGILVGGSCGTALWAGLEYARDQPEDATIVVLLPDSGRGYLSKFYDERWLAEHGFVEHASGAGTVGDVLHAKGAELPPLVHLHPGEQVSQAISLLKEYGVSQMPVFREGVHDDATADDILGSVRENALLDAALRDPEAMSKPVIEVMQPPLATAATDDALDHVLAGLATGAPAVVVHDAGRAVGVLTRADLLTFLATR</sequence>
<evidence type="ECO:0000256" key="1">
    <source>
        <dbReference type="ARBA" id="ARBA00001933"/>
    </source>
</evidence>
<dbReference type="Pfam" id="PF00291">
    <property type="entry name" value="PALP"/>
    <property type="match status" value="1"/>
</dbReference>
<comment type="similarity">
    <text evidence="3">Belongs to the cysteine synthase/cystathionine beta-synthase family.</text>
</comment>
<reference evidence="13" key="1">
    <citation type="journal article" date="2014" name="Int. J. Syst. Evol. Microbiol.">
        <title>Complete genome sequence of Corynebacterium casei LMG S-19264T (=DSM 44701T), isolated from a smear-ripened cheese.</title>
        <authorList>
            <consortium name="US DOE Joint Genome Institute (JGI-PGF)"/>
            <person name="Walter F."/>
            <person name="Albersmeier A."/>
            <person name="Kalinowski J."/>
            <person name="Ruckert C."/>
        </authorList>
    </citation>
    <scope>NUCLEOTIDE SEQUENCE</scope>
    <source>
        <strain evidence="13">CGMCC 1.14988</strain>
    </source>
</reference>
<evidence type="ECO:0000256" key="4">
    <source>
        <dbReference type="ARBA" id="ARBA00012041"/>
    </source>
</evidence>
<evidence type="ECO:0000256" key="10">
    <source>
        <dbReference type="NCBIfam" id="TIGR01137"/>
    </source>
</evidence>
<reference evidence="13" key="2">
    <citation type="submission" date="2020-09" db="EMBL/GenBank/DDBJ databases">
        <authorList>
            <person name="Sun Q."/>
            <person name="Zhou Y."/>
        </authorList>
    </citation>
    <scope>NUCLEOTIDE SEQUENCE</scope>
    <source>
        <strain evidence="13">CGMCC 1.14988</strain>
    </source>
</reference>
<dbReference type="InterPro" id="IPR001926">
    <property type="entry name" value="TrpB-like_PALP"/>
</dbReference>
<dbReference type="Pfam" id="PF00571">
    <property type="entry name" value="CBS"/>
    <property type="match status" value="1"/>
</dbReference>
<dbReference type="InterPro" id="IPR050214">
    <property type="entry name" value="Cys_Synth/Cystath_Beta-Synth"/>
</dbReference>
<organism evidence="13 14">
    <name type="scientific">Egicoccus halophilus</name>
    <dbReference type="NCBI Taxonomy" id="1670830"/>
    <lineage>
        <taxon>Bacteria</taxon>
        <taxon>Bacillati</taxon>
        <taxon>Actinomycetota</taxon>
        <taxon>Nitriliruptoria</taxon>
        <taxon>Egicoccales</taxon>
        <taxon>Egicoccaceae</taxon>
        <taxon>Egicoccus</taxon>
    </lineage>
</organism>
<evidence type="ECO:0000259" key="12">
    <source>
        <dbReference type="PROSITE" id="PS51371"/>
    </source>
</evidence>
<evidence type="ECO:0000256" key="8">
    <source>
        <dbReference type="ARBA" id="ARBA00026192"/>
    </source>
</evidence>
<dbReference type="FunFam" id="3.40.50.1100:FF:000118">
    <property type="entry name" value="Related to CYS4-cystathionine beta-synthase"/>
    <property type="match status" value="1"/>
</dbReference>
<evidence type="ECO:0000256" key="2">
    <source>
        <dbReference type="ARBA" id="ARBA00005003"/>
    </source>
</evidence>
<evidence type="ECO:0000313" key="14">
    <source>
        <dbReference type="Proteomes" id="UP000650511"/>
    </source>
</evidence>
<protein>
    <recommendedName>
        <fullName evidence="8 10">Cystathionine beta-synthase</fullName>
        <ecNumber evidence="4 10">4.2.1.22</ecNumber>
    </recommendedName>
</protein>
<dbReference type="EMBL" id="BMHA01000002">
    <property type="protein sequence ID" value="GGI03958.1"/>
    <property type="molecule type" value="Genomic_DNA"/>
</dbReference>
<dbReference type="InterPro" id="IPR001216">
    <property type="entry name" value="P-phosphate_BS"/>
</dbReference>
<dbReference type="RefSeq" id="WP_130650844.1">
    <property type="nucleotide sequence ID" value="NZ_BMHA01000002.1"/>
</dbReference>
<evidence type="ECO:0000256" key="6">
    <source>
        <dbReference type="ARBA" id="ARBA00023122"/>
    </source>
</evidence>
<accession>A0A8J3A7M7</accession>
<evidence type="ECO:0000256" key="11">
    <source>
        <dbReference type="PROSITE-ProRule" id="PRU00703"/>
    </source>
</evidence>
<proteinExistence type="inferred from homology"/>
<dbReference type="CDD" id="cd01561">
    <property type="entry name" value="CBS_like"/>
    <property type="match status" value="1"/>
</dbReference>
<comment type="caution">
    <text evidence="13">The sequence shown here is derived from an EMBL/GenBank/DDBJ whole genome shotgun (WGS) entry which is preliminary data.</text>
</comment>
<evidence type="ECO:0000313" key="13">
    <source>
        <dbReference type="EMBL" id="GGI03958.1"/>
    </source>
</evidence>
<name>A0A8J3A7M7_9ACTN</name>
<dbReference type="Gene3D" id="3.10.580.10">
    <property type="entry name" value="CBS-domain"/>
    <property type="match status" value="1"/>
</dbReference>
<dbReference type="Proteomes" id="UP000650511">
    <property type="component" value="Unassembled WGS sequence"/>
</dbReference>
<feature type="domain" description="CBS" evidence="12">
    <location>
        <begin position="441"/>
        <end position="492"/>
    </location>
</feature>
<dbReference type="OrthoDB" id="9805733at2"/>
<dbReference type="GO" id="GO:0019343">
    <property type="term" value="P:cysteine biosynthetic process via cystathionine"/>
    <property type="evidence" value="ECO:0007669"/>
    <property type="project" value="InterPro"/>
</dbReference>
<dbReference type="GO" id="GO:0004122">
    <property type="term" value="F:cystathionine beta-synthase activity"/>
    <property type="evidence" value="ECO:0007669"/>
    <property type="project" value="UniProtKB-UniRule"/>
</dbReference>
<gene>
    <name evidence="13" type="ORF">GCM10011354_06650</name>
</gene>
<dbReference type="InterPro" id="IPR046342">
    <property type="entry name" value="CBS_dom_sf"/>
</dbReference>
<dbReference type="InterPro" id="IPR005857">
    <property type="entry name" value="Cysta_beta_synth"/>
</dbReference>
<dbReference type="GO" id="GO:0005737">
    <property type="term" value="C:cytoplasm"/>
    <property type="evidence" value="ECO:0007669"/>
    <property type="project" value="InterPro"/>
</dbReference>
<comment type="catalytic activity">
    <reaction evidence="9">
        <text>L-homocysteine + L-serine = L,L-cystathionine + H2O</text>
        <dbReference type="Rhea" id="RHEA:10112"/>
        <dbReference type="ChEBI" id="CHEBI:15377"/>
        <dbReference type="ChEBI" id="CHEBI:33384"/>
        <dbReference type="ChEBI" id="CHEBI:58161"/>
        <dbReference type="ChEBI" id="CHEBI:58199"/>
        <dbReference type="EC" id="4.2.1.22"/>
    </reaction>
</comment>
<dbReference type="GO" id="GO:0016765">
    <property type="term" value="F:transferase activity, transferring alkyl or aryl (other than methyl) groups"/>
    <property type="evidence" value="ECO:0007669"/>
    <property type="project" value="UniProtKB-ARBA"/>
</dbReference>
<evidence type="ECO:0000256" key="5">
    <source>
        <dbReference type="ARBA" id="ARBA00022898"/>
    </source>
</evidence>
<keyword evidence="5" id="KW-0663">Pyridoxal phosphate</keyword>
<dbReference type="AlphaFoldDB" id="A0A8J3A7M7"/>
<evidence type="ECO:0000256" key="7">
    <source>
        <dbReference type="ARBA" id="ARBA00023239"/>
    </source>
</evidence>
<comment type="cofactor">
    <cofactor evidence="1">
        <name>pyridoxal 5'-phosphate</name>
        <dbReference type="ChEBI" id="CHEBI:597326"/>
    </cofactor>
</comment>
<dbReference type="InterPro" id="IPR036052">
    <property type="entry name" value="TrpB-like_PALP_sf"/>
</dbReference>
<evidence type="ECO:0000256" key="9">
    <source>
        <dbReference type="ARBA" id="ARBA00047490"/>
    </source>
</evidence>
<dbReference type="PANTHER" id="PTHR10314">
    <property type="entry name" value="CYSTATHIONINE BETA-SYNTHASE"/>
    <property type="match status" value="1"/>
</dbReference>
<dbReference type="PROSITE" id="PS51371">
    <property type="entry name" value="CBS"/>
    <property type="match status" value="1"/>
</dbReference>
<dbReference type="PROSITE" id="PS00901">
    <property type="entry name" value="CYS_SYNTHASE"/>
    <property type="match status" value="1"/>
</dbReference>
<dbReference type="InterPro" id="IPR000644">
    <property type="entry name" value="CBS_dom"/>
</dbReference>
<dbReference type="SUPFAM" id="SSF53686">
    <property type="entry name" value="Tryptophan synthase beta subunit-like PLP-dependent enzymes"/>
    <property type="match status" value="1"/>
</dbReference>
<dbReference type="SUPFAM" id="SSF54631">
    <property type="entry name" value="CBS-domain pair"/>
    <property type="match status" value="1"/>
</dbReference>
<dbReference type="Gene3D" id="3.40.50.1100">
    <property type="match status" value="2"/>
</dbReference>
<evidence type="ECO:0000256" key="3">
    <source>
        <dbReference type="ARBA" id="ARBA00007103"/>
    </source>
</evidence>
<dbReference type="GO" id="GO:0006535">
    <property type="term" value="P:cysteine biosynthetic process from serine"/>
    <property type="evidence" value="ECO:0007669"/>
    <property type="project" value="InterPro"/>
</dbReference>